<dbReference type="SUPFAM" id="SSF75005">
    <property type="entry name" value="Arabinanase/levansucrase/invertase"/>
    <property type="match status" value="1"/>
</dbReference>
<dbReference type="RefSeq" id="WP_341402367.1">
    <property type="nucleotide sequence ID" value="NZ_JBBUKT010000001.1"/>
</dbReference>
<proteinExistence type="inferred from homology"/>
<keyword evidence="8" id="KW-1185">Reference proteome</keyword>
<protein>
    <submittedName>
        <fullName evidence="7">Arabinan endo-1,5-alpha-L-arabinosidase</fullName>
    </submittedName>
</protein>
<evidence type="ECO:0000256" key="2">
    <source>
        <dbReference type="ARBA" id="ARBA00009865"/>
    </source>
</evidence>
<evidence type="ECO:0000256" key="4">
    <source>
        <dbReference type="ARBA" id="ARBA00023295"/>
    </source>
</evidence>
<dbReference type="CDD" id="cd08998">
    <property type="entry name" value="GH43_Arb43a-like"/>
    <property type="match status" value="1"/>
</dbReference>
<organism evidence="7 8">
    <name type="scientific">Luteolibacter soli</name>
    <dbReference type="NCBI Taxonomy" id="3135280"/>
    <lineage>
        <taxon>Bacteria</taxon>
        <taxon>Pseudomonadati</taxon>
        <taxon>Verrucomicrobiota</taxon>
        <taxon>Verrucomicrobiia</taxon>
        <taxon>Verrucomicrobiales</taxon>
        <taxon>Verrucomicrobiaceae</taxon>
        <taxon>Luteolibacter</taxon>
    </lineage>
</organism>
<dbReference type="PANTHER" id="PTHR43301:SF3">
    <property type="entry name" value="ARABINAN ENDO-1,5-ALPHA-L-ARABINOSIDASE A-RELATED"/>
    <property type="match status" value="1"/>
</dbReference>
<gene>
    <name evidence="7" type="ORF">WKV53_00775</name>
</gene>
<feature type="signal peptide" evidence="6">
    <location>
        <begin position="1"/>
        <end position="22"/>
    </location>
</feature>
<reference evidence="7 8" key="1">
    <citation type="submission" date="2024-04" db="EMBL/GenBank/DDBJ databases">
        <title>Luteolibacter sp. isolated from soil.</title>
        <authorList>
            <person name="An J."/>
        </authorList>
    </citation>
    <scope>NUCLEOTIDE SEQUENCE [LARGE SCALE GENOMIC DNA]</scope>
    <source>
        <strain evidence="7 8">Y139</strain>
    </source>
</reference>
<evidence type="ECO:0000256" key="5">
    <source>
        <dbReference type="PIRNR" id="PIRNR026534"/>
    </source>
</evidence>
<comment type="similarity">
    <text evidence="2 5">Belongs to the glycosyl hydrolase 43 family.</text>
</comment>
<evidence type="ECO:0000313" key="8">
    <source>
        <dbReference type="Proteomes" id="UP001371305"/>
    </source>
</evidence>
<sequence length="317" mass="36360">MRSFLMLPRVFLLFLAAALPLAAQFRPDDPYPRIHDPSTVVTEGAEAWCLCTGMGISLLHRENDGRWKREAPLFREYPAWHKTEVPENKGHLWAPDIIRLKDRWFVYYSVSSFGSNHSAIGLVTGKTLDPKSKDYGWKDEGVVMRSRRADRFNAIDPAVILDDGKLWMSYGSFWEGIFLIELNPETGLRKNDDAPLKLAMNMEIEAPFIHKHDGWYYLFVNWGKCCRGVDSTYEIRVGRSKKITGPYLDKDGTDMKDGGGSAFLATQGRFIGPGHASIFREKGKEWLVHHYYDKDRNGRSDLRMLPLAWKNGWPVTE</sequence>
<dbReference type="EMBL" id="JBBUKT010000001">
    <property type="protein sequence ID" value="MEK7949004.1"/>
    <property type="molecule type" value="Genomic_DNA"/>
</dbReference>
<keyword evidence="6" id="KW-0732">Signal</keyword>
<dbReference type="Pfam" id="PF04616">
    <property type="entry name" value="Glyco_hydro_43"/>
    <property type="match status" value="1"/>
</dbReference>
<keyword evidence="3 5" id="KW-0378">Hydrolase</keyword>
<name>A0ABU9AMT0_9BACT</name>
<evidence type="ECO:0000256" key="3">
    <source>
        <dbReference type="ARBA" id="ARBA00022801"/>
    </source>
</evidence>
<keyword evidence="4 5" id="KW-0326">Glycosidase</keyword>
<dbReference type="InterPro" id="IPR023296">
    <property type="entry name" value="Glyco_hydro_beta-prop_sf"/>
</dbReference>
<dbReference type="PIRSF" id="PIRSF026534">
    <property type="entry name" value="Endo_alpha-L-arabinosidase"/>
    <property type="match status" value="1"/>
</dbReference>
<dbReference type="Gene3D" id="2.115.10.20">
    <property type="entry name" value="Glycosyl hydrolase domain, family 43"/>
    <property type="match status" value="1"/>
</dbReference>
<comment type="caution">
    <text evidence="7">The sequence shown here is derived from an EMBL/GenBank/DDBJ whole genome shotgun (WGS) entry which is preliminary data.</text>
</comment>
<feature type="chain" id="PRO_5045531050" evidence="6">
    <location>
        <begin position="23"/>
        <end position="317"/>
    </location>
</feature>
<dbReference type="InterPro" id="IPR050727">
    <property type="entry name" value="GH43_arabinanases"/>
</dbReference>
<evidence type="ECO:0000256" key="1">
    <source>
        <dbReference type="ARBA" id="ARBA00004834"/>
    </source>
</evidence>
<dbReference type="PANTHER" id="PTHR43301">
    <property type="entry name" value="ARABINAN ENDO-1,5-ALPHA-L-ARABINOSIDASE"/>
    <property type="match status" value="1"/>
</dbReference>
<accession>A0ABU9AMT0</accession>
<dbReference type="InterPro" id="IPR016840">
    <property type="entry name" value="Glyco_hydro_43_endo_a_Ara-ase"/>
</dbReference>
<dbReference type="InterPro" id="IPR006710">
    <property type="entry name" value="Glyco_hydro_43"/>
</dbReference>
<dbReference type="Proteomes" id="UP001371305">
    <property type="component" value="Unassembled WGS sequence"/>
</dbReference>
<evidence type="ECO:0000313" key="7">
    <source>
        <dbReference type="EMBL" id="MEK7949004.1"/>
    </source>
</evidence>
<comment type="pathway">
    <text evidence="1 5">Glycan metabolism; L-arabinan degradation.</text>
</comment>
<evidence type="ECO:0000256" key="6">
    <source>
        <dbReference type="SAM" id="SignalP"/>
    </source>
</evidence>